<dbReference type="AlphaFoldDB" id="A0A0C3K2V1"/>
<sequence length="131" mass="14589">MPHSSSALSIYIAAVLEPSEEPGEKFRVASAPIDRISLVQRLITGSFAAADPYATTILSLNAWALGHLPDLVCGDKSHSNLKIRGRWWKAYTRTIHMTTVIIPVKKTHQANFWRLPFGTRHTSHSFALLEP</sequence>
<evidence type="ECO:0000313" key="1">
    <source>
        <dbReference type="EMBL" id="KIO15748.1"/>
    </source>
</evidence>
<keyword evidence="2" id="KW-1185">Reference proteome</keyword>
<dbReference type="HOGENOM" id="CLU_1929147_0_0_1"/>
<name>A0A0C3K2V1_9AGAM</name>
<dbReference type="Proteomes" id="UP000054248">
    <property type="component" value="Unassembled WGS sequence"/>
</dbReference>
<reference evidence="1 2" key="1">
    <citation type="submission" date="2014-04" db="EMBL/GenBank/DDBJ databases">
        <authorList>
            <consortium name="DOE Joint Genome Institute"/>
            <person name="Kuo A."/>
            <person name="Girlanda M."/>
            <person name="Perotto S."/>
            <person name="Kohler A."/>
            <person name="Nagy L.G."/>
            <person name="Floudas D."/>
            <person name="Copeland A."/>
            <person name="Barry K.W."/>
            <person name="Cichocki N."/>
            <person name="Veneault-Fourrey C."/>
            <person name="LaButti K."/>
            <person name="Lindquist E.A."/>
            <person name="Lipzen A."/>
            <person name="Lundell T."/>
            <person name="Morin E."/>
            <person name="Murat C."/>
            <person name="Sun H."/>
            <person name="Tunlid A."/>
            <person name="Henrissat B."/>
            <person name="Grigoriev I.V."/>
            <person name="Hibbett D.S."/>
            <person name="Martin F."/>
            <person name="Nordberg H.P."/>
            <person name="Cantor M.N."/>
            <person name="Hua S.X."/>
        </authorList>
    </citation>
    <scope>NUCLEOTIDE SEQUENCE [LARGE SCALE GENOMIC DNA]</scope>
    <source>
        <strain evidence="1 2">MUT 4182</strain>
    </source>
</reference>
<proteinExistence type="predicted"/>
<accession>A0A0C3K2V1</accession>
<organism evidence="1 2">
    <name type="scientific">Tulasnella calospora MUT 4182</name>
    <dbReference type="NCBI Taxonomy" id="1051891"/>
    <lineage>
        <taxon>Eukaryota</taxon>
        <taxon>Fungi</taxon>
        <taxon>Dikarya</taxon>
        <taxon>Basidiomycota</taxon>
        <taxon>Agaricomycotina</taxon>
        <taxon>Agaricomycetes</taxon>
        <taxon>Cantharellales</taxon>
        <taxon>Tulasnellaceae</taxon>
        <taxon>Tulasnella</taxon>
    </lineage>
</organism>
<dbReference type="EMBL" id="KN823839">
    <property type="protein sequence ID" value="KIO15748.1"/>
    <property type="molecule type" value="Genomic_DNA"/>
</dbReference>
<reference evidence="2" key="2">
    <citation type="submission" date="2015-01" db="EMBL/GenBank/DDBJ databases">
        <title>Evolutionary Origins and Diversification of the Mycorrhizal Mutualists.</title>
        <authorList>
            <consortium name="DOE Joint Genome Institute"/>
            <consortium name="Mycorrhizal Genomics Consortium"/>
            <person name="Kohler A."/>
            <person name="Kuo A."/>
            <person name="Nagy L.G."/>
            <person name="Floudas D."/>
            <person name="Copeland A."/>
            <person name="Barry K.W."/>
            <person name="Cichocki N."/>
            <person name="Veneault-Fourrey C."/>
            <person name="LaButti K."/>
            <person name="Lindquist E.A."/>
            <person name="Lipzen A."/>
            <person name="Lundell T."/>
            <person name="Morin E."/>
            <person name="Murat C."/>
            <person name="Riley R."/>
            <person name="Ohm R."/>
            <person name="Sun H."/>
            <person name="Tunlid A."/>
            <person name="Henrissat B."/>
            <person name="Grigoriev I.V."/>
            <person name="Hibbett D.S."/>
            <person name="Martin F."/>
        </authorList>
    </citation>
    <scope>NUCLEOTIDE SEQUENCE [LARGE SCALE GENOMIC DNA]</scope>
    <source>
        <strain evidence="2">MUT 4182</strain>
    </source>
</reference>
<gene>
    <name evidence="1" type="ORF">M407DRAFT_13153</name>
</gene>
<protein>
    <submittedName>
        <fullName evidence="1">Uncharacterized protein</fullName>
    </submittedName>
</protein>
<evidence type="ECO:0000313" key="2">
    <source>
        <dbReference type="Proteomes" id="UP000054248"/>
    </source>
</evidence>